<keyword evidence="7" id="KW-0645">Protease</keyword>
<sequence length="409" mass="46725">MHLRDHTVRDLRHLIRQYSVQRRSPSGFKSNLSTSVLMESPMSAVPSSNDVNKIQQEVWKRDPKYFQKASISNLACMKLLRHAFEGGDIEVLGMLLGHIQDNTIIVLDSYALPVEGTETRVNAHMESYEYIVQYLDSMVKDKLTIIGWYHSHPGYGCWLSSIDTETQALNQNFQDPYLAIVVDPKKTQETGKLDIGAFRTLPDLYAASSSVSLASRSSAPRYYELQISYFEALYDSNLYRSKLVMNAPVKDSAREKALVTQLIESARTYRNVKKLQAVSYAFLPKHEESFDFSIQGSERSATQENQSSSTSSTDEEGKVGTTASYDEMEGTERFRNDNHINNDSHSVDIAMDASSVSSNEEQPQMEYQEQSGHQLKVIESEYFELKRELRLLKIQEYENARFYRDVFSL</sequence>
<dbReference type="FunFam" id="3.40.140.10:FF:000203">
    <property type="entry name" value="COP9 signalosome complex subunit 5"/>
    <property type="match status" value="1"/>
</dbReference>
<evidence type="ECO:0000256" key="12">
    <source>
        <dbReference type="ARBA" id="ARBA00023049"/>
    </source>
</evidence>
<dbReference type="InterPro" id="IPR037518">
    <property type="entry name" value="MPN"/>
</dbReference>
<dbReference type="OrthoDB" id="605656at2759"/>
<dbReference type="GO" id="GO:0008180">
    <property type="term" value="C:COP9 signalosome"/>
    <property type="evidence" value="ECO:0007669"/>
    <property type="project" value="UniProtKB-KW"/>
</dbReference>
<evidence type="ECO:0000256" key="6">
    <source>
        <dbReference type="ARBA" id="ARBA00022490"/>
    </source>
</evidence>
<evidence type="ECO:0000256" key="3">
    <source>
        <dbReference type="ARBA" id="ARBA00006008"/>
    </source>
</evidence>
<comment type="subcellular location">
    <subcellularLocation>
        <location evidence="2">Cytoplasm</location>
    </subcellularLocation>
    <subcellularLocation>
        <location evidence="1">Nucleus</location>
    </subcellularLocation>
</comment>
<keyword evidence="10" id="KW-0378">Hydrolase</keyword>
<accession>A0A109UXM4</accession>
<evidence type="ECO:0000256" key="1">
    <source>
        <dbReference type="ARBA" id="ARBA00004123"/>
    </source>
</evidence>
<dbReference type="InterPro" id="IPR050242">
    <property type="entry name" value="JAMM_MPN+_peptidase_M67A"/>
</dbReference>
<evidence type="ECO:0000313" key="16">
    <source>
        <dbReference type="EMBL" id="AMD19421.1"/>
    </source>
</evidence>
<evidence type="ECO:0000256" key="5">
    <source>
        <dbReference type="ARBA" id="ARBA00014880"/>
    </source>
</evidence>
<keyword evidence="8" id="KW-0479">Metal-binding</keyword>
<evidence type="ECO:0000256" key="8">
    <source>
        <dbReference type="ARBA" id="ARBA00022723"/>
    </source>
</evidence>
<name>A0A109UXM4_9SACH</name>
<evidence type="ECO:0000256" key="2">
    <source>
        <dbReference type="ARBA" id="ARBA00004496"/>
    </source>
</evidence>
<dbReference type="EMBL" id="CP014242">
    <property type="protein sequence ID" value="AMD19421.1"/>
    <property type="molecule type" value="Genomic_DNA"/>
</dbReference>
<dbReference type="GO" id="GO:0005737">
    <property type="term" value="C:cytoplasm"/>
    <property type="evidence" value="ECO:0007669"/>
    <property type="project" value="UniProtKB-SubCell"/>
</dbReference>
<comment type="subunit">
    <text evidence="4">Component of the COP9 signalosome (CSN) complex.</text>
</comment>
<evidence type="ECO:0000256" key="14">
    <source>
        <dbReference type="SAM" id="MobiDB-lite"/>
    </source>
</evidence>
<protein>
    <recommendedName>
        <fullName evidence="5">COP9 signalosome complex subunit 5</fullName>
    </recommendedName>
</protein>
<dbReference type="PROSITE" id="PS50249">
    <property type="entry name" value="MPN"/>
    <property type="match status" value="1"/>
</dbReference>
<dbReference type="PANTHER" id="PTHR10410">
    <property type="entry name" value="EUKARYOTIC TRANSLATION INITIATION FACTOR 3 -RELATED"/>
    <property type="match status" value="1"/>
</dbReference>
<keyword evidence="11" id="KW-0862">Zinc</keyword>
<dbReference type="SMART" id="SM00232">
    <property type="entry name" value="JAB_MPN"/>
    <property type="match status" value="1"/>
</dbReference>
<keyword evidence="9" id="KW-0736">Signalosome</keyword>
<feature type="region of interest" description="Disordered" evidence="14">
    <location>
        <begin position="294"/>
        <end position="344"/>
    </location>
</feature>
<evidence type="ECO:0000256" key="10">
    <source>
        <dbReference type="ARBA" id="ARBA00022801"/>
    </source>
</evidence>
<evidence type="ECO:0000256" key="4">
    <source>
        <dbReference type="ARBA" id="ARBA00011098"/>
    </source>
</evidence>
<organism evidence="16 17">
    <name type="scientific">Eremothecium sinecaudum</name>
    <dbReference type="NCBI Taxonomy" id="45286"/>
    <lineage>
        <taxon>Eukaryota</taxon>
        <taxon>Fungi</taxon>
        <taxon>Dikarya</taxon>
        <taxon>Ascomycota</taxon>
        <taxon>Saccharomycotina</taxon>
        <taxon>Saccharomycetes</taxon>
        <taxon>Saccharomycetales</taxon>
        <taxon>Saccharomycetaceae</taxon>
        <taxon>Eremothecium</taxon>
    </lineage>
</organism>
<keyword evidence="17" id="KW-1185">Reference proteome</keyword>
<dbReference type="AlphaFoldDB" id="A0A109UXM4"/>
<evidence type="ECO:0000256" key="11">
    <source>
        <dbReference type="ARBA" id="ARBA00022833"/>
    </source>
</evidence>
<proteinExistence type="inferred from homology"/>
<dbReference type="GO" id="GO:0006508">
    <property type="term" value="P:proteolysis"/>
    <property type="evidence" value="ECO:0007669"/>
    <property type="project" value="UniProtKB-KW"/>
</dbReference>
<dbReference type="CDD" id="cd08069">
    <property type="entry name" value="MPN_RPN11_CSN5"/>
    <property type="match status" value="1"/>
</dbReference>
<keyword evidence="13" id="KW-0539">Nucleus</keyword>
<dbReference type="STRING" id="45286.A0A109UXM4"/>
<dbReference type="GO" id="GO:0046872">
    <property type="term" value="F:metal ion binding"/>
    <property type="evidence" value="ECO:0007669"/>
    <property type="project" value="UniProtKB-KW"/>
</dbReference>
<evidence type="ECO:0000313" key="17">
    <source>
        <dbReference type="Proteomes" id="UP000243052"/>
    </source>
</evidence>
<evidence type="ECO:0000259" key="15">
    <source>
        <dbReference type="PROSITE" id="PS50249"/>
    </source>
</evidence>
<dbReference type="Gene3D" id="3.40.140.10">
    <property type="entry name" value="Cytidine Deaminase, domain 2"/>
    <property type="match status" value="1"/>
</dbReference>
<feature type="compositionally biased region" description="Basic and acidic residues" evidence="14">
    <location>
        <begin position="330"/>
        <end position="344"/>
    </location>
</feature>
<evidence type="ECO:0000256" key="7">
    <source>
        <dbReference type="ARBA" id="ARBA00022670"/>
    </source>
</evidence>
<comment type="similarity">
    <text evidence="3">Belongs to the peptidase M67A family. CSN5 subfamily.</text>
</comment>
<dbReference type="SUPFAM" id="SSF102712">
    <property type="entry name" value="JAB1/MPN domain"/>
    <property type="match status" value="1"/>
</dbReference>
<gene>
    <name evidence="16" type="ORF">AW171_hschr21251</name>
</gene>
<dbReference type="Pfam" id="PF01398">
    <property type="entry name" value="JAB"/>
    <property type="match status" value="1"/>
</dbReference>
<keyword evidence="12" id="KW-0482">Metalloprotease</keyword>
<dbReference type="GO" id="GO:0008237">
    <property type="term" value="F:metallopeptidase activity"/>
    <property type="evidence" value="ECO:0007669"/>
    <property type="project" value="UniProtKB-KW"/>
</dbReference>
<dbReference type="RefSeq" id="XP_017986417.1">
    <property type="nucleotide sequence ID" value="XM_018130928.1"/>
</dbReference>
<evidence type="ECO:0000256" key="9">
    <source>
        <dbReference type="ARBA" id="ARBA00022790"/>
    </source>
</evidence>
<feature type="domain" description="MPN" evidence="15">
    <location>
        <begin position="69"/>
        <end position="204"/>
    </location>
</feature>
<evidence type="ECO:0000256" key="13">
    <source>
        <dbReference type="ARBA" id="ARBA00023242"/>
    </source>
</evidence>
<dbReference type="GeneID" id="28721719"/>
<keyword evidence="6" id="KW-0963">Cytoplasm</keyword>
<reference evidence="16 17" key="1">
    <citation type="submission" date="2016-01" db="EMBL/GenBank/DDBJ databases">
        <title>Genome sequence of the yeast Holleya sinecauda.</title>
        <authorList>
            <person name="Dietrich F.S."/>
        </authorList>
    </citation>
    <scope>NUCLEOTIDE SEQUENCE [LARGE SCALE GENOMIC DNA]</scope>
    <source>
        <strain evidence="16 17">ATCC 58844</strain>
    </source>
</reference>
<feature type="compositionally biased region" description="Polar residues" evidence="14">
    <location>
        <begin position="294"/>
        <end position="306"/>
    </location>
</feature>
<dbReference type="Proteomes" id="UP000243052">
    <property type="component" value="Chromosome ii"/>
</dbReference>
<dbReference type="InterPro" id="IPR000555">
    <property type="entry name" value="JAMM/MPN+_dom"/>
</dbReference>